<dbReference type="HOGENOM" id="CLU_1738984_0_0_6"/>
<accession>A0A089ZPM6</accession>
<evidence type="ECO:0000256" key="1">
    <source>
        <dbReference type="SAM" id="Phobius"/>
    </source>
</evidence>
<dbReference type="Proteomes" id="UP000029499">
    <property type="component" value="Chromosome"/>
</dbReference>
<protein>
    <submittedName>
        <fullName evidence="2">Uncharacterized protein</fullName>
    </submittedName>
</protein>
<feature type="transmembrane region" description="Helical" evidence="1">
    <location>
        <begin position="12"/>
        <end position="34"/>
    </location>
</feature>
<feature type="transmembrane region" description="Helical" evidence="1">
    <location>
        <begin position="54"/>
        <end position="78"/>
    </location>
</feature>
<dbReference type="OrthoDB" id="6898550at2"/>
<organism evidence="2 3">
    <name type="scientific">Pseudomonas rhizosphaerae</name>
    <dbReference type="NCBI Taxonomy" id="216142"/>
    <lineage>
        <taxon>Bacteria</taxon>
        <taxon>Pseudomonadati</taxon>
        <taxon>Pseudomonadota</taxon>
        <taxon>Gammaproteobacteria</taxon>
        <taxon>Pseudomonadales</taxon>
        <taxon>Pseudomonadaceae</taxon>
        <taxon>Pseudomonas</taxon>
    </lineage>
</organism>
<dbReference type="RefSeq" id="WP_043185582.1">
    <property type="nucleotide sequence ID" value="NZ_CP009533.1"/>
</dbReference>
<proteinExistence type="predicted"/>
<gene>
    <name evidence="2" type="ORF">LT40_01510</name>
</gene>
<evidence type="ECO:0000313" key="2">
    <source>
        <dbReference type="EMBL" id="AIS16146.1"/>
    </source>
</evidence>
<sequence>MNPQDNRAIVNMLIFPIAPIVVIPVLSVLCQDMWHAAHYTPGEDGGEVEPAMALVMIPLLLIILAVVLSAITALNRWIARRFAPGNWWRIVVGVPRVLLAGVSLLLFSVSVGFFMGDVTAIGHWQIVCAWIAWLIVVTTFVGQQYRRLTE</sequence>
<feature type="transmembrane region" description="Helical" evidence="1">
    <location>
        <begin position="121"/>
        <end position="142"/>
    </location>
</feature>
<keyword evidence="3" id="KW-1185">Reference proteome</keyword>
<reference evidence="2 3" key="1">
    <citation type="journal article" date="2015" name="J. Biotechnol.">
        <title>Complete genome sequence of Pseudomonas rhizosphaerae IH5T (=DSM 16299T), a phosphate-solubilizing rhizobacterium for bacterial biofertilizer.</title>
        <authorList>
            <person name="Kwak Y."/>
            <person name="Jung B.K."/>
            <person name="Shin J.H."/>
        </authorList>
    </citation>
    <scope>NUCLEOTIDE SEQUENCE [LARGE SCALE GENOMIC DNA]</scope>
    <source>
        <strain evidence="2">DSM 16299</strain>
    </source>
</reference>
<name>A0A089ZPM6_9PSED</name>
<evidence type="ECO:0000313" key="3">
    <source>
        <dbReference type="Proteomes" id="UP000029499"/>
    </source>
</evidence>
<keyword evidence="1" id="KW-1133">Transmembrane helix</keyword>
<dbReference type="AlphaFoldDB" id="A0A089ZPM6"/>
<feature type="transmembrane region" description="Helical" evidence="1">
    <location>
        <begin position="90"/>
        <end position="115"/>
    </location>
</feature>
<dbReference type="EMBL" id="CP009533">
    <property type="protein sequence ID" value="AIS16146.1"/>
    <property type="molecule type" value="Genomic_DNA"/>
</dbReference>
<dbReference type="KEGG" id="prh:LT40_01510"/>
<keyword evidence="1" id="KW-0812">Transmembrane</keyword>
<keyword evidence="1" id="KW-0472">Membrane</keyword>